<dbReference type="InterPro" id="IPR036250">
    <property type="entry name" value="AcylCo_DH-like_C"/>
</dbReference>
<dbReference type="PROSITE" id="PS00073">
    <property type="entry name" value="ACYL_COA_DH_2"/>
    <property type="match status" value="1"/>
</dbReference>
<evidence type="ECO:0000256" key="1">
    <source>
        <dbReference type="ARBA" id="ARBA00001974"/>
    </source>
</evidence>
<dbReference type="EMBL" id="CP031320">
    <property type="protein sequence ID" value="AXK32454.1"/>
    <property type="molecule type" value="Genomic_DNA"/>
</dbReference>
<keyword evidence="11" id="KW-1185">Reference proteome</keyword>
<evidence type="ECO:0000313" key="10">
    <source>
        <dbReference type="EMBL" id="AXK32454.1"/>
    </source>
</evidence>
<evidence type="ECO:0000313" key="11">
    <source>
        <dbReference type="Proteomes" id="UP000254425"/>
    </source>
</evidence>
<keyword evidence="5 6" id="KW-0560">Oxidoreductase</keyword>
<feature type="domain" description="Acyl-CoA dehydrogenase/oxidase C-terminal" evidence="7">
    <location>
        <begin position="232"/>
        <end position="380"/>
    </location>
</feature>
<dbReference type="Gene3D" id="1.10.540.10">
    <property type="entry name" value="Acyl-CoA dehydrogenase/oxidase, N-terminal domain"/>
    <property type="match status" value="1"/>
</dbReference>
<dbReference type="PANTHER" id="PTHR43884">
    <property type="entry name" value="ACYL-COA DEHYDROGENASE"/>
    <property type="match status" value="1"/>
</dbReference>
<evidence type="ECO:0000256" key="3">
    <source>
        <dbReference type="ARBA" id="ARBA00022630"/>
    </source>
</evidence>
<evidence type="ECO:0000256" key="4">
    <source>
        <dbReference type="ARBA" id="ARBA00022827"/>
    </source>
</evidence>
<evidence type="ECO:0000256" key="6">
    <source>
        <dbReference type="RuleBase" id="RU362125"/>
    </source>
</evidence>
<dbReference type="GO" id="GO:0003995">
    <property type="term" value="F:acyl-CoA dehydrogenase activity"/>
    <property type="evidence" value="ECO:0007669"/>
    <property type="project" value="InterPro"/>
</dbReference>
<reference evidence="10 11" key="1">
    <citation type="submission" date="2018-07" db="EMBL/GenBank/DDBJ databases">
        <title>Draft genome of the type strain Streptomyces armeniacus ATCC 15676.</title>
        <authorList>
            <person name="Labana P."/>
            <person name="Gosse J.T."/>
            <person name="Boddy C.N."/>
        </authorList>
    </citation>
    <scope>NUCLEOTIDE SEQUENCE [LARGE SCALE GENOMIC DNA]</scope>
    <source>
        <strain evidence="10 11">ATCC 15676</strain>
    </source>
</reference>
<dbReference type="InterPro" id="IPR006089">
    <property type="entry name" value="Acyl-CoA_DH_CS"/>
</dbReference>
<protein>
    <submittedName>
        <fullName evidence="10">Acyl-CoA dehydrogenase</fullName>
    </submittedName>
</protein>
<accession>A0A345XLD8</accession>
<dbReference type="Pfam" id="PF00441">
    <property type="entry name" value="Acyl-CoA_dh_1"/>
    <property type="match status" value="1"/>
</dbReference>
<dbReference type="PANTHER" id="PTHR43884:SF12">
    <property type="entry name" value="ISOVALERYL-COA DEHYDROGENASE, MITOCHONDRIAL-RELATED"/>
    <property type="match status" value="1"/>
</dbReference>
<name>A0A345XLD8_9ACTN</name>
<dbReference type="AlphaFoldDB" id="A0A345XLD8"/>
<feature type="domain" description="Acyl-CoA dehydrogenase/oxidase N-terminal" evidence="9">
    <location>
        <begin position="8"/>
        <end position="120"/>
    </location>
</feature>
<dbReference type="Proteomes" id="UP000254425">
    <property type="component" value="Chromosome"/>
</dbReference>
<dbReference type="RefSeq" id="WP_208876670.1">
    <property type="nucleotide sequence ID" value="NZ_CP031320.1"/>
</dbReference>
<dbReference type="InterPro" id="IPR009075">
    <property type="entry name" value="AcylCo_DH/oxidase_C"/>
</dbReference>
<comment type="similarity">
    <text evidence="2 6">Belongs to the acyl-CoA dehydrogenase family.</text>
</comment>
<dbReference type="PIRSF" id="PIRSF016578">
    <property type="entry name" value="HsaA"/>
    <property type="match status" value="1"/>
</dbReference>
<dbReference type="SUPFAM" id="SSF47203">
    <property type="entry name" value="Acyl-CoA dehydrogenase C-terminal domain-like"/>
    <property type="match status" value="1"/>
</dbReference>
<sequence>MERTLFEADHHAFRDAVGQFIKRHVTPEYDRWEAEGLVDRKLWHLAGEAGFLGTAVPARYGGGDEPDFRYNAVLVEEFARSGAASLSSGFGLHNDVVAPYLLELGTEEQKSRWLPGFCSGGSVTAIAMTEPGTGSDLKAVRTTAVREGDAYLLNGTKTFITNGIHADLVIVVAKTDPSAGARGVSLLVVERGMPGFERGRKLAKAGMHAQDTAELVFNDVRVPAANLLGEEGRGFSYLMANLPQERLSISAVAVAVAQAAFDWTVRYCHDRKAFGQEIGTFQNSRFKLAEMATEIEMAQVYLDRAILELNAGTLSAVDAAKTKWWTTELMKRTADTCLQLHGGYGYMDEYPISRAWRDARIHTIFGGTTEIMKEIIGRDLGF</sequence>
<dbReference type="Gene3D" id="1.20.140.10">
    <property type="entry name" value="Butyryl-CoA Dehydrogenase, subunit A, domain 3"/>
    <property type="match status" value="1"/>
</dbReference>
<dbReference type="SUPFAM" id="SSF56645">
    <property type="entry name" value="Acyl-CoA dehydrogenase NM domain-like"/>
    <property type="match status" value="1"/>
</dbReference>
<dbReference type="GO" id="GO:0050660">
    <property type="term" value="F:flavin adenine dinucleotide binding"/>
    <property type="evidence" value="ECO:0007669"/>
    <property type="project" value="InterPro"/>
</dbReference>
<dbReference type="KEGG" id="sarm:DVA86_07095"/>
<dbReference type="Pfam" id="PF02770">
    <property type="entry name" value="Acyl-CoA_dh_M"/>
    <property type="match status" value="1"/>
</dbReference>
<comment type="cofactor">
    <cofactor evidence="1 6">
        <name>FAD</name>
        <dbReference type="ChEBI" id="CHEBI:57692"/>
    </cofactor>
</comment>
<keyword evidence="4 6" id="KW-0274">FAD</keyword>
<dbReference type="InterPro" id="IPR037069">
    <property type="entry name" value="AcylCoA_DH/ox_N_sf"/>
</dbReference>
<dbReference type="FunFam" id="1.20.140.10:FF:000001">
    <property type="entry name" value="Acyl-CoA dehydrogenase"/>
    <property type="match status" value="1"/>
</dbReference>
<evidence type="ECO:0000256" key="5">
    <source>
        <dbReference type="ARBA" id="ARBA00023002"/>
    </source>
</evidence>
<dbReference type="InterPro" id="IPR013786">
    <property type="entry name" value="AcylCoA_DH/ox_N"/>
</dbReference>
<dbReference type="InterPro" id="IPR046373">
    <property type="entry name" value="Acyl-CoA_Oxase/DH_mid-dom_sf"/>
</dbReference>
<proteinExistence type="inferred from homology"/>
<evidence type="ECO:0000259" key="8">
    <source>
        <dbReference type="Pfam" id="PF02770"/>
    </source>
</evidence>
<keyword evidence="3 6" id="KW-0285">Flavoprotein</keyword>
<gene>
    <name evidence="10" type="ORF">DVA86_07095</name>
</gene>
<evidence type="ECO:0000259" key="9">
    <source>
        <dbReference type="Pfam" id="PF02771"/>
    </source>
</evidence>
<evidence type="ECO:0000256" key="2">
    <source>
        <dbReference type="ARBA" id="ARBA00009347"/>
    </source>
</evidence>
<evidence type="ECO:0000259" key="7">
    <source>
        <dbReference type="Pfam" id="PF00441"/>
    </source>
</evidence>
<organism evidence="10 11">
    <name type="scientific">Streptomyces armeniacus</name>
    <dbReference type="NCBI Taxonomy" id="83291"/>
    <lineage>
        <taxon>Bacteria</taxon>
        <taxon>Bacillati</taxon>
        <taxon>Actinomycetota</taxon>
        <taxon>Actinomycetes</taxon>
        <taxon>Kitasatosporales</taxon>
        <taxon>Streptomycetaceae</taxon>
        <taxon>Streptomyces</taxon>
    </lineage>
</organism>
<feature type="domain" description="Acyl-CoA oxidase/dehydrogenase middle" evidence="8">
    <location>
        <begin position="125"/>
        <end position="220"/>
    </location>
</feature>
<dbReference type="Gene3D" id="2.40.110.10">
    <property type="entry name" value="Butyryl-CoA Dehydrogenase, subunit A, domain 2"/>
    <property type="match status" value="1"/>
</dbReference>
<dbReference type="InterPro" id="IPR009100">
    <property type="entry name" value="AcylCoA_DH/oxidase_NM_dom_sf"/>
</dbReference>
<dbReference type="InterPro" id="IPR006091">
    <property type="entry name" value="Acyl-CoA_Oxase/DH_mid-dom"/>
</dbReference>
<dbReference type="Pfam" id="PF02771">
    <property type="entry name" value="Acyl-CoA_dh_N"/>
    <property type="match status" value="1"/>
</dbReference>
<dbReference type="FunFam" id="2.40.110.10:FF:000002">
    <property type="entry name" value="Acyl-CoA dehydrogenase fadE12"/>
    <property type="match status" value="1"/>
</dbReference>